<keyword evidence="1" id="KW-0812">Transmembrane</keyword>
<accession>A0ABM1SG86</accession>
<proteinExistence type="predicted"/>
<reference evidence="4" key="1">
    <citation type="submission" date="2025-08" db="UniProtKB">
        <authorList>
            <consortium name="RefSeq"/>
        </authorList>
    </citation>
    <scope>IDENTIFICATION</scope>
    <source>
        <tissue evidence="4">Muscle</tissue>
    </source>
</reference>
<gene>
    <name evidence="4" type="primary">LOC106460261</name>
</gene>
<feature type="transmembrane region" description="Helical" evidence="1">
    <location>
        <begin position="193"/>
        <end position="222"/>
    </location>
</feature>
<dbReference type="RefSeq" id="XP_022242641.1">
    <property type="nucleotide sequence ID" value="XM_022386933.1"/>
</dbReference>
<dbReference type="InterPro" id="IPR006047">
    <property type="entry name" value="GH13_cat_dom"/>
</dbReference>
<evidence type="ECO:0000313" key="3">
    <source>
        <dbReference type="Proteomes" id="UP000694941"/>
    </source>
</evidence>
<dbReference type="SUPFAM" id="SSF51445">
    <property type="entry name" value="(Trans)glycosidases"/>
    <property type="match status" value="1"/>
</dbReference>
<dbReference type="GeneID" id="106460261"/>
<dbReference type="SMART" id="SM00642">
    <property type="entry name" value="Aamy"/>
    <property type="match status" value="1"/>
</dbReference>
<dbReference type="PANTHER" id="PTHR10357">
    <property type="entry name" value="ALPHA-AMYLASE FAMILY MEMBER"/>
    <property type="match status" value="1"/>
</dbReference>
<evidence type="ECO:0000259" key="2">
    <source>
        <dbReference type="SMART" id="SM00642"/>
    </source>
</evidence>
<dbReference type="Pfam" id="PF00128">
    <property type="entry name" value="Alpha-amylase"/>
    <property type="match status" value="1"/>
</dbReference>
<keyword evidence="1" id="KW-1133">Transmembrane helix</keyword>
<keyword evidence="1" id="KW-0472">Membrane</keyword>
<protein>
    <submittedName>
        <fullName evidence="4">Neutral and basic amino acid transport protein rBAT-like isoform X1</fullName>
    </submittedName>
</protein>
<sequence length="726" mass="81942">MMNSNQTDSGPTVSSKQKLSMLHDVESLDDRFTTALSSPELPDIEPSVITTDCLEILVDFGQIDMDHTSSSAAADTSFVLGGDAGVVTCVRDISSGDPYVDISEDTVLIPEEHAQKVLDIDDPFTCLIPKYSSTDSETGIEPGLCTHLLETDRQVPSYNIRQPHRMHGTLPSYSPRIGQLTVAKCPSIFYLHWNWAAIRLGCFVMLVFTMVSMFCVVIRLVASNEAGSDLRRGWWQGTVSYEIFPASFQDSDSDGFGDLRGLIQRLDYIQSLNVASVRLNSIFSALDYPLEYTHIIDFLRVDPHLGRMSDFDLLVKDLHARNLRLILDINPSLTSDQHTWAAHWLQNSSGQYRYYYVGNETLENVSDFEDDEKENPSRPFGSKLFLNWSHSAVHKEMENVLEFWLQKGVDGFYMKGLEQLRQDNHTGLYVVMKRWRHLLDIYSKDANKKIMVVSDIFLNKLKNERSPNLGLILDLCDLIDVQLHISLNQISSIKTQILQAADWNSISIKPWTHWHLGSAETSRLATRIDSSYTLGAMIFLLMLPGSISLFYGDEINLQNSIDVTTGKTYNEGQLCPMQWEPTFEANFTGNGSLSWLPVRPDFLINNVAQRNVNVSLISQVISIKQNSSSLGMKAEFKDESVTRGKEFSTFLFHHIDNNLVVLERHFPGNKKYVVFAEFGETRRTLDFSRYFSSVKILFSTKEVSETPNVGQLSLSPGAVLIGEVGR</sequence>
<evidence type="ECO:0000313" key="4">
    <source>
        <dbReference type="RefSeq" id="XP_022242641.1"/>
    </source>
</evidence>
<dbReference type="Proteomes" id="UP000694941">
    <property type="component" value="Unplaced"/>
</dbReference>
<evidence type="ECO:0000256" key="1">
    <source>
        <dbReference type="SAM" id="Phobius"/>
    </source>
</evidence>
<name>A0ABM1SG86_LIMPO</name>
<feature type="domain" description="Glycosyl hydrolase family 13 catalytic" evidence="2">
    <location>
        <begin position="242"/>
        <end position="599"/>
    </location>
</feature>
<keyword evidence="3" id="KW-1185">Reference proteome</keyword>
<dbReference type="Gene3D" id="3.20.20.80">
    <property type="entry name" value="Glycosidases"/>
    <property type="match status" value="1"/>
</dbReference>
<organism evidence="3 4">
    <name type="scientific">Limulus polyphemus</name>
    <name type="common">Atlantic horseshoe crab</name>
    <dbReference type="NCBI Taxonomy" id="6850"/>
    <lineage>
        <taxon>Eukaryota</taxon>
        <taxon>Metazoa</taxon>
        <taxon>Ecdysozoa</taxon>
        <taxon>Arthropoda</taxon>
        <taxon>Chelicerata</taxon>
        <taxon>Merostomata</taxon>
        <taxon>Xiphosura</taxon>
        <taxon>Limulidae</taxon>
        <taxon>Limulus</taxon>
    </lineage>
</organism>
<dbReference type="InterPro" id="IPR017853">
    <property type="entry name" value="GH"/>
</dbReference>
<dbReference type="PANTHER" id="PTHR10357:SF179">
    <property type="entry name" value="NEUTRAL AND BASIC AMINO ACID TRANSPORT PROTEIN RBAT"/>
    <property type="match status" value="1"/>
</dbReference>